<dbReference type="Pfam" id="PF02900">
    <property type="entry name" value="LigB"/>
    <property type="match status" value="1"/>
</dbReference>
<evidence type="ECO:0000256" key="5">
    <source>
        <dbReference type="ARBA" id="ARBA00023002"/>
    </source>
</evidence>
<dbReference type="GO" id="GO:0008198">
    <property type="term" value="F:ferrous iron binding"/>
    <property type="evidence" value="ECO:0007669"/>
    <property type="project" value="InterPro"/>
</dbReference>
<dbReference type="GO" id="GO:0008270">
    <property type="term" value="F:zinc ion binding"/>
    <property type="evidence" value="ECO:0007669"/>
    <property type="project" value="InterPro"/>
</dbReference>
<name>A0A0D8HIQ7_9ACTN</name>
<dbReference type="SUPFAM" id="SSF53213">
    <property type="entry name" value="LigB-like"/>
    <property type="match status" value="1"/>
</dbReference>
<dbReference type="PIRSF" id="PIRSF006157">
    <property type="entry name" value="Doxgns_DODA"/>
    <property type="match status" value="1"/>
</dbReference>
<evidence type="ECO:0000259" key="6">
    <source>
        <dbReference type="Pfam" id="PF02900"/>
    </source>
</evidence>
<dbReference type="AlphaFoldDB" id="A0A0D8HIQ7"/>
<accession>A0A0D8HIQ7</accession>
<keyword evidence="3" id="KW-0479">Metal-binding</keyword>
<comment type="cofactor">
    <cofactor evidence="1">
        <name>Zn(2+)</name>
        <dbReference type="ChEBI" id="CHEBI:29105"/>
    </cofactor>
</comment>
<keyword evidence="8" id="KW-1185">Reference proteome</keyword>
<evidence type="ECO:0000313" key="8">
    <source>
        <dbReference type="Proteomes" id="UP000032360"/>
    </source>
</evidence>
<dbReference type="PANTHER" id="PTHR30096:SF0">
    <property type="entry name" value="4,5-DOPA DIOXYGENASE EXTRADIOL-LIKE PROTEIN"/>
    <property type="match status" value="1"/>
</dbReference>
<proteinExistence type="inferred from homology"/>
<dbReference type="OrthoDB" id="9790889at2"/>
<sequence length="257" mass="28675">MTETLKPTFFGHGSPMNAIETNRYSQAWREYGRSIPTPRAVLAISAHWYIGATAITTMNVPRTIHDFYGFPQPLFDFQYPAPGDSEVAKEVIDCVKPLWVGSDEDTWGLDHGTWSILCHMFPEANVPVLQLSIDSTKDFSYHFDLGRKLAALSEQGVLIMGSGNVVHNLRRIDWSSPDGVFDWAREFDLTVSGILATDPKAILGIEDNKNYRLSSPTPDHFLPLVYLAGMAYETKSDISKIIEGFNYGSLSMAAYSL</sequence>
<organism evidence="7 8">
    <name type="scientific">Acidithrix ferrooxidans</name>
    <dbReference type="NCBI Taxonomy" id="1280514"/>
    <lineage>
        <taxon>Bacteria</taxon>
        <taxon>Bacillati</taxon>
        <taxon>Actinomycetota</taxon>
        <taxon>Acidimicrobiia</taxon>
        <taxon>Acidimicrobiales</taxon>
        <taxon>Acidimicrobiaceae</taxon>
        <taxon>Acidithrix</taxon>
    </lineage>
</organism>
<dbReference type="STRING" id="1280514.AXFE_13650"/>
<keyword evidence="4" id="KW-0862">Zinc</keyword>
<dbReference type="PANTHER" id="PTHR30096">
    <property type="entry name" value="4,5-DOPA DIOXYGENASE EXTRADIOL-LIKE PROTEIN"/>
    <property type="match status" value="1"/>
</dbReference>
<dbReference type="GO" id="GO:0016702">
    <property type="term" value="F:oxidoreductase activity, acting on single donors with incorporation of molecular oxygen, incorporation of two atoms of oxygen"/>
    <property type="evidence" value="ECO:0007669"/>
    <property type="project" value="UniProtKB-ARBA"/>
</dbReference>
<keyword evidence="5" id="KW-0560">Oxidoreductase</keyword>
<dbReference type="Proteomes" id="UP000032360">
    <property type="component" value="Unassembled WGS sequence"/>
</dbReference>
<dbReference type="PATRIC" id="fig|1280514.3.peg.1779"/>
<reference evidence="7 8" key="1">
    <citation type="submission" date="2015-01" db="EMBL/GenBank/DDBJ databases">
        <title>Draft genome of the acidophilic iron oxidizer Acidithrix ferrooxidans strain Py-F3.</title>
        <authorList>
            <person name="Poehlein A."/>
            <person name="Eisen S."/>
            <person name="Schloemann M."/>
            <person name="Johnson B.D."/>
            <person name="Daniel R."/>
            <person name="Muehling M."/>
        </authorList>
    </citation>
    <scope>NUCLEOTIDE SEQUENCE [LARGE SCALE GENOMIC DNA]</scope>
    <source>
        <strain evidence="7 8">Py-F3</strain>
    </source>
</reference>
<dbReference type="InterPro" id="IPR014436">
    <property type="entry name" value="Extradiol_dOase_DODA"/>
</dbReference>
<evidence type="ECO:0000256" key="4">
    <source>
        <dbReference type="ARBA" id="ARBA00022833"/>
    </source>
</evidence>
<comment type="caution">
    <text evidence="7">The sequence shown here is derived from an EMBL/GenBank/DDBJ whole genome shotgun (WGS) entry which is preliminary data.</text>
</comment>
<dbReference type="CDD" id="cd07363">
    <property type="entry name" value="45_DOPA_Dioxygenase"/>
    <property type="match status" value="1"/>
</dbReference>
<evidence type="ECO:0000313" key="7">
    <source>
        <dbReference type="EMBL" id="KJF17749.1"/>
    </source>
</evidence>
<dbReference type="Gene3D" id="3.40.830.10">
    <property type="entry name" value="LigB-like"/>
    <property type="match status" value="1"/>
</dbReference>
<keyword evidence="7" id="KW-0223">Dioxygenase</keyword>
<gene>
    <name evidence="7" type="ORF">AXFE_13650</name>
</gene>
<evidence type="ECO:0000256" key="3">
    <source>
        <dbReference type="ARBA" id="ARBA00022723"/>
    </source>
</evidence>
<comment type="similarity">
    <text evidence="2">Belongs to the DODA-type extradiol aromatic ring-opening dioxygenase family.</text>
</comment>
<dbReference type="NCBIfam" id="NF007914">
    <property type="entry name" value="PRK10628.1"/>
    <property type="match status" value="1"/>
</dbReference>
<evidence type="ECO:0000256" key="1">
    <source>
        <dbReference type="ARBA" id="ARBA00001947"/>
    </source>
</evidence>
<feature type="domain" description="Extradiol ring-cleavage dioxygenase class III enzyme subunit B" evidence="6">
    <location>
        <begin position="29"/>
        <end position="238"/>
    </location>
</feature>
<protein>
    <submittedName>
        <fullName evidence="7">LigB family dioxygenase</fullName>
    </submittedName>
</protein>
<dbReference type="EMBL" id="JXYS01000030">
    <property type="protein sequence ID" value="KJF17749.1"/>
    <property type="molecule type" value="Genomic_DNA"/>
</dbReference>
<dbReference type="InterPro" id="IPR004183">
    <property type="entry name" value="Xdiol_dOase_suB"/>
</dbReference>
<evidence type="ECO:0000256" key="2">
    <source>
        <dbReference type="ARBA" id="ARBA00007581"/>
    </source>
</evidence>